<dbReference type="GeneID" id="96221465"/>
<evidence type="ECO:0000313" key="3">
    <source>
        <dbReference type="Proteomes" id="UP001610657"/>
    </source>
</evidence>
<evidence type="ECO:0000256" key="1">
    <source>
        <dbReference type="SAM" id="MobiDB-lite"/>
    </source>
</evidence>
<dbReference type="Proteomes" id="UP001610657">
    <property type="component" value="Unassembled WGS sequence"/>
</dbReference>
<feature type="region of interest" description="Disordered" evidence="1">
    <location>
        <begin position="88"/>
        <end position="108"/>
    </location>
</feature>
<name>A0ABW7NSU2_9PSED</name>
<sequence>MEVAVIIKALNYHLENYDFLDIISSHDLVAEVYLKMALLHGSLKTYRAGGCQSSLSHLLTLNDEICTTNSMGPIDWSLAGQTQRRCAPTDRTRWNEEPKQKQLVDCSR</sequence>
<keyword evidence="3" id="KW-1185">Reference proteome</keyword>
<proteinExistence type="predicted"/>
<reference evidence="2 3" key="1">
    <citation type="submission" date="2023-08" db="EMBL/GenBank/DDBJ databases">
        <title>Genomic and mutational analysis of Pseudomonas syringae pv. tagetis EB037 pathogenicity on sunflower.</title>
        <authorList>
            <person name="Maul J.E."/>
        </authorList>
    </citation>
    <scope>NUCLEOTIDE SEQUENCE [LARGE SCALE GENOMIC DNA]</scope>
    <source>
        <strain evidence="2 3">EB037_T1</strain>
    </source>
</reference>
<accession>A0ABW7NSU2</accession>
<protein>
    <submittedName>
        <fullName evidence="2">Uncharacterized protein</fullName>
    </submittedName>
</protein>
<organism evidence="2 3">
    <name type="scientific">Pseudomonas syringae pv. tagetis</name>
    <dbReference type="NCBI Taxonomy" id="129140"/>
    <lineage>
        <taxon>Bacteria</taxon>
        <taxon>Pseudomonadati</taxon>
        <taxon>Pseudomonadota</taxon>
        <taxon>Gammaproteobacteria</taxon>
        <taxon>Pseudomonadales</taxon>
        <taxon>Pseudomonadaceae</taxon>
        <taxon>Pseudomonas</taxon>
    </lineage>
</organism>
<dbReference type="EMBL" id="JAVCQK010000018">
    <property type="protein sequence ID" value="MFH7517839.1"/>
    <property type="molecule type" value="Genomic_DNA"/>
</dbReference>
<dbReference type="RefSeq" id="WP_199727396.1">
    <property type="nucleotide sequence ID" value="NZ_CP092923.1"/>
</dbReference>
<gene>
    <name evidence="2" type="ORF">RA271_21995</name>
</gene>
<comment type="caution">
    <text evidence="2">The sequence shown here is derived from an EMBL/GenBank/DDBJ whole genome shotgun (WGS) entry which is preliminary data.</text>
</comment>
<evidence type="ECO:0000313" key="2">
    <source>
        <dbReference type="EMBL" id="MFH7517839.1"/>
    </source>
</evidence>